<dbReference type="GO" id="GO:0016301">
    <property type="term" value="F:kinase activity"/>
    <property type="evidence" value="ECO:0007669"/>
    <property type="project" value="UniProtKB-KW"/>
</dbReference>
<keyword evidence="3" id="KW-0157">Chromophore</keyword>
<keyword evidence="6" id="KW-0808">Transferase</keyword>
<dbReference type="Pfam" id="PF08446">
    <property type="entry name" value="PAS_2"/>
    <property type="match status" value="1"/>
</dbReference>
<dbReference type="GO" id="GO:0009584">
    <property type="term" value="P:detection of visible light"/>
    <property type="evidence" value="ECO:0007669"/>
    <property type="project" value="InterPro"/>
</dbReference>
<evidence type="ECO:0000313" key="7">
    <source>
        <dbReference type="Proteomes" id="UP000239936"/>
    </source>
</evidence>
<evidence type="ECO:0000259" key="5">
    <source>
        <dbReference type="PROSITE" id="PS50046"/>
    </source>
</evidence>
<dbReference type="Gene3D" id="3.30.450.20">
    <property type="entry name" value="PAS domain"/>
    <property type="match status" value="1"/>
</dbReference>
<keyword evidence="1" id="KW-0600">Photoreceptor protein</keyword>
<feature type="domain" description="Phytochrome chromophore attachment site" evidence="5">
    <location>
        <begin position="151"/>
        <end position="305"/>
    </location>
</feature>
<dbReference type="EMBL" id="PPGH01000035">
    <property type="protein sequence ID" value="PQJ96262.1"/>
    <property type="molecule type" value="Genomic_DNA"/>
</dbReference>
<dbReference type="PRINTS" id="PR01033">
    <property type="entry name" value="PHYTOCHROME"/>
</dbReference>
<dbReference type="InterPro" id="IPR001294">
    <property type="entry name" value="Phytochrome"/>
</dbReference>
<dbReference type="InterPro" id="IPR035965">
    <property type="entry name" value="PAS-like_dom_sf"/>
</dbReference>
<dbReference type="AlphaFoldDB" id="A0A2S7XS62"/>
<evidence type="ECO:0000256" key="4">
    <source>
        <dbReference type="ARBA" id="ARBA00023170"/>
    </source>
</evidence>
<reference evidence="6 7" key="1">
    <citation type="submission" date="2018-01" db="EMBL/GenBank/DDBJ databases">
        <title>The complete genome sequence of Chromatium okenii LaCa, a purple sulfur bacterium with a turbulent life.</title>
        <authorList>
            <person name="Luedin S.M."/>
            <person name="Liechti N."/>
            <person name="Storelli N."/>
            <person name="Danza F."/>
            <person name="Wittwer M."/>
            <person name="Pothier J.F."/>
            <person name="Tonolla M.A."/>
        </authorList>
    </citation>
    <scope>NUCLEOTIDE SEQUENCE [LARGE SCALE GENOMIC DNA]</scope>
    <source>
        <strain evidence="6 7">LaCa</strain>
    </source>
</reference>
<keyword evidence="6" id="KW-0418">Kinase</keyword>
<evidence type="ECO:0000256" key="3">
    <source>
        <dbReference type="ARBA" id="ARBA00022991"/>
    </source>
</evidence>
<dbReference type="InterPro" id="IPR013515">
    <property type="entry name" value="Phytochrome_cen-reg"/>
</dbReference>
<keyword evidence="7" id="KW-1185">Reference proteome</keyword>
<dbReference type="RefSeq" id="WP_105073889.1">
    <property type="nucleotide sequence ID" value="NZ_PPGH01000035.1"/>
</dbReference>
<protein>
    <submittedName>
        <fullName evidence="6">Histidine kinase</fullName>
    </submittedName>
</protein>
<dbReference type="Gene3D" id="3.30.450.270">
    <property type="match status" value="1"/>
</dbReference>
<proteinExistence type="predicted"/>
<dbReference type="GO" id="GO:0006355">
    <property type="term" value="P:regulation of DNA-templated transcription"/>
    <property type="evidence" value="ECO:0007669"/>
    <property type="project" value="InterPro"/>
</dbReference>
<dbReference type="InterPro" id="IPR029016">
    <property type="entry name" value="GAF-like_dom_sf"/>
</dbReference>
<organism evidence="6 7">
    <name type="scientific">Chromatium okenii</name>
    <dbReference type="NCBI Taxonomy" id="61644"/>
    <lineage>
        <taxon>Bacteria</taxon>
        <taxon>Pseudomonadati</taxon>
        <taxon>Pseudomonadota</taxon>
        <taxon>Gammaproteobacteria</taxon>
        <taxon>Chromatiales</taxon>
        <taxon>Chromatiaceae</taxon>
        <taxon>Chromatium</taxon>
    </lineage>
</organism>
<dbReference type="Pfam" id="PF01590">
    <property type="entry name" value="GAF"/>
    <property type="match status" value="1"/>
</dbReference>
<accession>A0A2S7XS62</accession>
<dbReference type="InterPro" id="IPR043150">
    <property type="entry name" value="Phytochrome_PHY_sf"/>
</dbReference>
<dbReference type="SUPFAM" id="SSF55785">
    <property type="entry name" value="PYP-like sensor domain (PAS domain)"/>
    <property type="match status" value="1"/>
</dbReference>
<dbReference type="InterPro" id="IPR016132">
    <property type="entry name" value="Phyto_chromo_attachment"/>
</dbReference>
<comment type="caution">
    <text evidence="6">The sequence shown here is derived from an EMBL/GenBank/DDBJ whole genome shotgun (WGS) entry which is preliminary data.</text>
</comment>
<dbReference type="Proteomes" id="UP000239936">
    <property type="component" value="Unassembled WGS sequence"/>
</dbReference>
<gene>
    <name evidence="6" type="ORF">CXB77_10860</name>
</gene>
<dbReference type="Pfam" id="PF00360">
    <property type="entry name" value="PHY"/>
    <property type="match status" value="1"/>
</dbReference>
<evidence type="ECO:0000256" key="1">
    <source>
        <dbReference type="ARBA" id="ARBA00022543"/>
    </source>
</evidence>
<dbReference type="OrthoDB" id="9808408at2"/>
<name>A0A2S7XS62_9GAMM</name>
<dbReference type="Gene3D" id="3.30.450.40">
    <property type="match status" value="1"/>
</dbReference>
<dbReference type="PROSITE" id="PS50046">
    <property type="entry name" value="PHYTOCHROME_2"/>
    <property type="match status" value="1"/>
</dbReference>
<evidence type="ECO:0000256" key="2">
    <source>
        <dbReference type="ARBA" id="ARBA00022606"/>
    </source>
</evidence>
<dbReference type="InterPro" id="IPR013654">
    <property type="entry name" value="PAS_2"/>
</dbReference>
<dbReference type="SUPFAM" id="SSF55781">
    <property type="entry name" value="GAF domain-like"/>
    <property type="match status" value="2"/>
</dbReference>
<evidence type="ECO:0000313" key="6">
    <source>
        <dbReference type="EMBL" id="PQJ96262.1"/>
    </source>
</evidence>
<dbReference type="SMART" id="SM00065">
    <property type="entry name" value="GAF"/>
    <property type="match status" value="1"/>
</dbReference>
<keyword evidence="2" id="KW-0716">Sensory transduction</keyword>
<keyword evidence="4" id="KW-0675">Receptor</keyword>
<dbReference type="GO" id="GO:0009881">
    <property type="term" value="F:photoreceptor activity"/>
    <property type="evidence" value="ECO:0007669"/>
    <property type="project" value="UniProtKB-KW"/>
</dbReference>
<dbReference type="InterPro" id="IPR003018">
    <property type="entry name" value="GAF"/>
</dbReference>
<sequence>MSELSLQGFLVECEREQLHRVQAIQPDGALLGGVEGDPHIRFASANLADWIGIAWEEVLGQPLTALLPNFPPPMPGTTSTVNAENWMHSSTEKRLFRHLFDGAFGSLDGLLSCNEHSWLLELEPSLPAAQQHEAYRPVPHHLYRMPYTEPDWRQQGQALADELRAATGFDRVMIYRFREDGCGEVITESLLSNLSPYLGLRYPASDIPQIARTLYLRNRHRQIANVAASPVAIHSHDDAQVDLTLSDLRAVSPVHLTYLKNMGVTASLSFSLTLYGRLWGLIACHHHAPRNLPLAVRERCAEMAQVFTLAIGGYQNHRRLMEVNGSDHEIVNLLNALQDAEVSSTSTNRHLKRASTTPSQTLGRALLSLVSAEGAALVDDKHIITFGVALDHVQIREQLAWLQSNLVDQVFATDALSTLFPPAVEYADRASGLLAVRVGRFTHVGAQSERTFLWWRPEQPRTVYWAGDPRKDVVSFDAEMQHLTPRSSFERWIETSSRHSEPWSDSDLLRAKKFRNLVLRAVNAEVLQ</sequence>